<protein>
    <submittedName>
        <fullName evidence="1">Uncharacterized protein</fullName>
    </submittedName>
</protein>
<evidence type="ECO:0000313" key="1">
    <source>
        <dbReference type="EMBL" id="OUR81111.1"/>
    </source>
</evidence>
<reference evidence="2" key="1">
    <citation type="journal article" date="2017" name="Proc. Natl. Acad. Sci. U.S.A.">
        <title>Simulation of Deepwater Horizon oil plume reveals substrate specialization within a complex community of hydrocarbon degraders.</title>
        <authorList>
            <person name="Hu P."/>
            <person name="Dubinsky E.A."/>
            <person name="Probst A.J."/>
            <person name="Wang J."/>
            <person name="Sieber C.M.K."/>
            <person name="Tom L.M."/>
            <person name="Gardinali P."/>
            <person name="Banfield J.F."/>
            <person name="Atlas R.M."/>
            <person name="Andersen G.L."/>
        </authorList>
    </citation>
    <scope>NUCLEOTIDE SEQUENCE [LARGE SCALE GENOMIC DNA]</scope>
</reference>
<dbReference type="Proteomes" id="UP000243053">
    <property type="component" value="Unassembled WGS sequence"/>
</dbReference>
<dbReference type="EMBL" id="MAAF01000053">
    <property type="protein sequence ID" value="OUR81111.1"/>
    <property type="molecule type" value="Genomic_DNA"/>
</dbReference>
<gene>
    <name evidence="1" type="ORF">A9Q75_08270</name>
</gene>
<evidence type="ECO:0000313" key="2">
    <source>
        <dbReference type="Proteomes" id="UP000243053"/>
    </source>
</evidence>
<name>A0A1Y5EEJ7_COLPS</name>
<accession>A0A1Y5EEJ7</accession>
<sequence length="377" mass="43063">MKINLLCAVTLTFLFTTIWPNKSYANNEQFNNNNNVSAYILSESFSNILPIKQLIEDEWLQAPATDSSIGFTQNETGIKAYWGNFSFNVAHRIDYFVFTNPDTAQAFYLERTDQPLTTQDSYQLSLKLHHQRSNGFRIGYQWQFDGFSTEINIGYWDVSASRESQITGEIFGDENNNITGTAELNEFYSDKNFLKHTNSNKWETDGYGVTLDLSANWTINSELDITLDIKDLYSKFNMKNLGYSQGNVDTDGTFINSLGGKSYLPLYRGVFGAKDFDFTLPEQVNLVAHYLAENLSSEDFSLGYLARYKRQGDVNFYYAGVELEFENSALTLMLDLEHLSPEIQYSNSWCAITFAIDDIDIEKAMQFSLGLSGYYTF</sequence>
<organism evidence="1 2">
    <name type="scientific">Colwellia psychrerythraea</name>
    <name type="common">Vibrio psychroerythus</name>
    <dbReference type="NCBI Taxonomy" id="28229"/>
    <lineage>
        <taxon>Bacteria</taxon>
        <taxon>Pseudomonadati</taxon>
        <taxon>Pseudomonadota</taxon>
        <taxon>Gammaproteobacteria</taxon>
        <taxon>Alteromonadales</taxon>
        <taxon>Colwelliaceae</taxon>
        <taxon>Colwellia</taxon>
    </lineage>
</organism>
<comment type="caution">
    <text evidence="1">The sequence shown here is derived from an EMBL/GenBank/DDBJ whole genome shotgun (WGS) entry which is preliminary data.</text>
</comment>
<proteinExistence type="predicted"/>
<dbReference type="AlphaFoldDB" id="A0A1Y5EEJ7"/>